<dbReference type="STRING" id="67365.GCA_001704635_06638"/>
<dbReference type="GeneID" id="96744169"/>
<organism evidence="2 3">
    <name type="scientific">Streptomyces sparsogenes DSM 40356</name>
    <dbReference type="NCBI Taxonomy" id="1331668"/>
    <lineage>
        <taxon>Bacteria</taxon>
        <taxon>Bacillati</taxon>
        <taxon>Actinomycetota</taxon>
        <taxon>Actinomycetes</taxon>
        <taxon>Kitasatosporales</taxon>
        <taxon>Streptomycetaceae</taxon>
        <taxon>Streptomyces</taxon>
    </lineage>
</organism>
<keyword evidence="1" id="KW-0472">Membrane</keyword>
<dbReference type="EMBL" id="ASQP01000172">
    <property type="protein sequence ID" value="OMI39239.1"/>
    <property type="molecule type" value="Genomic_DNA"/>
</dbReference>
<gene>
    <name evidence="2" type="ORF">SPAR_11920</name>
</gene>
<evidence type="ECO:0000313" key="2">
    <source>
        <dbReference type="EMBL" id="OMI39239.1"/>
    </source>
</evidence>
<evidence type="ECO:0000313" key="3">
    <source>
        <dbReference type="Proteomes" id="UP000186168"/>
    </source>
</evidence>
<name>A0A1R1SML9_9ACTN</name>
<protein>
    <submittedName>
        <fullName evidence="2">Uncharacterized protein</fullName>
    </submittedName>
</protein>
<reference evidence="2 3" key="1">
    <citation type="submission" date="2013-05" db="EMBL/GenBank/DDBJ databases">
        <title>Genome sequence of Streptomyces sparsogenes DSM 40356.</title>
        <authorList>
            <person name="Coyne S."/>
            <person name="Seebeck F.P."/>
        </authorList>
    </citation>
    <scope>NUCLEOTIDE SEQUENCE [LARGE SCALE GENOMIC DNA]</scope>
    <source>
        <strain evidence="2 3">DSM 40356</strain>
    </source>
</reference>
<dbReference type="RefSeq" id="WP_065962773.1">
    <property type="nucleotide sequence ID" value="NZ_ASQP01000172.1"/>
</dbReference>
<comment type="caution">
    <text evidence="2">The sequence shown here is derived from an EMBL/GenBank/DDBJ whole genome shotgun (WGS) entry which is preliminary data.</text>
</comment>
<feature type="transmembrane region" description="Helical" evidence="1">
    <location>
        <begin position="69"/>
        <end position="93"/>
    </location>
</feature>
<keyword evidence="1" id="KW-1133">Transmembrane helix</keyword>
<keyword evidence="1" id="KW-0812">Transmembrane</keyword>
<proteinExistence type="predicted"/>
<sequence length="205" mass="21390">MTLVLGPGPPADGADAARAQERHRELLAELPRVREAALSWRNGLAGLLLALIGFGLIRGRSEIDKVAAPWHIVIGCLLLAALLVGALGAYWLLRAHNGKPALTPVDFTTSTVTQDHLTARAALGDLRRGIVATLLCTALLVAAVGTTWYGPEKSGPKLRLRTPGTTLCGSAATAADGRLTLSTKAGRIAVDLADVLTVEPAEQCP</sequence>
<dbReference type="AlphaFoldDB" id="A0A1R1SML9"/>
<dbReference type="Proteomes" id="UP000186168">
    <property type="component" value="Unassembled WGS sequence"/>
</dbReference>
<evidence type="ECO:0000256" key="1">
    <source>
        <dbReference type="SAM" id="Phobius"/>
    </source>
</evidence>
<keyword evidence="3" id="KW-1185">Reference proteome</keyword>
<feature type="transmembrane region" description="Helical" evidence="1">
    <location>
        <begin position="38"/>
        <end position="57"/>
    </location>
</feature>
<feature type="transmembrane region" description="Helical" evidence="1">
    <location>
        <begin position="130"/>
        <end position="151"/>
    </location>
</feature>
<accession>A0A1R1SML9</accession>